<name>A0A2U1K7T6_9BACI</name>
<evidence type="ECO:0000313" key="1">
    <source>
        <dbReference type="EMBL" id="PWA13284.1"/>
    </source>
</evidence>
<sequence>MRRYVIYLLDKEVAHNYCGKEEKLYQLFLEAQNKISPYNSIVKKQIKYITNEIPVPYLHHVILTELNDQLHSYEKEKSYEIFIEENNSRAVLITEKNYLSLYAYGSCEAESVFFEALRKFEPSFLAIDFKHSNYGWLNPIKRENLV</sequence>
<comment type="caution">
    <text evidence="1">The sequence shown here is derived from an EMBL/GenBank/DDBJ whole genome shotgun (WGS) entry which is preliminary data.</text>
</comment>
<dbReference type="AlphaFoldDB" id="A0A2U1K7T6"/>
<evidence type="ECO:0000313" key="2">
    <source>
        <dbReference type="Proteomes" id="UP000245998"/>
    </source>
</evidence>
<dbReference type="InterPro" id="IPR019683">
    <property type="entry name" value="SirA"/>
</dbReference>
<reference evidence="1 2" key="1">
    <citation type="submission" date="2018-04" db="EMBL/GenBank/DDBJ databases">
        <title>Camelliibacillus theae gen. nov., sp. nov., isolated from Pu'er tea.</title>
        <authorList>
            <person name="Niu L."/>
        </authorList>
    </citation>
    <scope>NUCLEOTIDE SEQUENCE [LARGE SCALE GENOMIC DNA]</scope>
    <source>
        <strain evidence="1 2">T8</strain>
    </source>
</reference>
<dbReference type="Gene3D" id="3.30.310.250">
    <property type="entry name" value="Sporulation inhibitor of replication protein SirA"/>
    <property type="match status" value="1"/>
</dbReference>
<accession>A0A2U1K7T6</accession>
<dbReference type="Pfam" id="PF10747">
    <property type="entry name" value="SirA"/>
    <property type="match status" value="1"/>
</dbReference>
<dbReference type="RefSeq" id="WP_116553245.1">
    <property type="nucleotide sequence ID" value="NZ_QCZG01000002.1"/>
</dbReference>
<protein>
    <submittedName>
        <fullName evidence="1">Sporulation inhibitor of replication protein SirA</fullName>
    </submittedName>
</protein>
<proteinExistence type="predicted"/>
<gene>
    <name evidence="1" type="ORF">DCC39_02240</name>
</gene>
<dbReference type="EMBL" id="QCZG01000002">
    <property type="protein sequence ID" value="PWA13284.1"/>
    <property type="molecule type" value="Genomic_DNA"/>
</dbReference>
<keyword evidence="2" id="KW-1185">Reference proteome</keyword>
<organism evidence="1 2">
    <name type="scientific">Pueribacillus theae</name>
    <dbReference type="NCBI Taxonomy" id="2171751"/>
    <lineage>
        <taxon>Bacteria</taxon>
        <taxon>Bacillati</taxon>
        <taxon>Bacillota</taxon>
        <taxon>Bacilli</taxon>
        <taxon>Bacillales</taxon>
        <taxon>Bacillaceae</taxon>
        <taxon>Pueribacillus</taxon>
    </lineage>
</organism>
<dbReference type="Proteomes" id="UP000245998">
    <property type="component" value="Unassembled WGS sequence"/>
</dbReference>
<dbReference type="OrthoDB" id="2736584at2"/>
<dbReference type="InterPro" id="IPR038449">
    <property type="entry name" value="SirA_sf"/>
</dbReference>